<dbReference type="AlphaFoldDB" id="A0A3D7VGM5"/>
<dbReference type="InterPro" id="IPR027945">
    <property type="entry name" value="SseB_C"/>
</dbReference>
<sequence length="64" mass="7463">MVRDNQISLLLVIDTPNIEVLFSKLNEYTEKFLDSEQILDILALDTPLGKNTTKEYEPFYKRKG</sequence>
<protein>
    <submittedName>
        <fullName evidence="3">Enhanced serine sensitivity protein SseB</fullName>
    </submittedName>
</protein>
<name>A0A3D7VGM5_LISMN</name>
<evidence type="ECO:0000313" key="2">
    <source>
        <dbReference type="EMBL" id="EAG9386768.1"/>
    </source>
</evidence>
<dbReference type="Pfam" id="PF14581">
    <property type="entry name" value="SseB_C"/>
    <property type="match status" value="1"/>
</dbReference>
<accession>A0A3D7VGM5</accession>
<evidence type="ECO:0000313" key="4">
    <source>
        <dbReference type="EMBL" id="HAA8052833.1"/>
    </source>
</evidence>
<feature type="domain" description="SseB protein C-terminal" evidence="1">
    <location>
        <begin position="5"/>
        <end position="62"/>
    </location>
</feature>
<dbReference type="EMBL" id="AABEKY010000002">
    <property type="protein sequence ID" value="EAG9386768.1"/>
    <property type="molecule type" value="Genomic_DNA"/>
</dbReference>
<proteinExistence type="predicted"/>
<dbReference type="EMBL" id="AANEHK010000001">
    <property type="protein sequence ID" value="EDO0984730.1"/>
    <property type="molecule type" value="Genomic_DNA"/>
</dbReference>
<comment type="caution">
    <text evidence="2">The sequence shown here is derived from an EMBL/GenBank/DDBJ whole genome shotgun (WGS) entry which is preliminary data.</text>
</comment>
<reference evidence="3 5" key="3">
    <citation type="submission" date="2019-08" db="EMBL/GenBank/DDBJ databases">
        <authorList>
            <person name="Ashton P.M."/>
            <person name="Dallman T."/>
            <person name="Nair S."/>
            <person name="De Pinna E."/>
            <person name="Peters T."/>
            <person name="Grant K."/>
        </authorList>
    </citation>
    <scope>NUCLEOTIDE SEQUENCE [LARGE SCALE GENOMIC DNA]</scope>
    <source>
        <strain evidence="3 5">788324</strain>
    </source>
</reference>
<evidence type="ECO:0000313" key="6">
    <source>
        <dbReference type="Proteomes" id="UP000522199"/>
    </source>
</evidence>
<dbReference type="Proteomes" id="UP000840039">
    <property type="component" value="Unassembled WGS sequence"/>
</dbReference>
<reference evidence="2 6" key="2">
    <citation type="submission" date="2019-04" db="EMBL/GenBank/DDBJ databases">
        <authorList>
            <consortium name="GenomeTrakr network: Whole genome sequencing for foodborne pathogen traceback"/>
        </authorList>
    </citation>
    <scope>NUCLEOTIDE SEQUENCE [LARGE SCALE GENOMIC DNA]</scope>
    <source>
        <strain evidence="2 6">CFSAN072474</strain>
    </source>
</reference>
<reference evidence="4" key="1">
    <citation type="journal article" date="2018" name="Genome Biol.">
        <title>SKESA: strategic k-mer extension for scrupulous assemblies.</title>
        <authorList>
            <person name="Souvorov A."/>
            <person name="Agarwala R."/>
            <person name="Lipman D.J."/>
        </authorList>
    </citation>
    <scope>NUCLEOTIDE SEQUENCE [LARGE SCALE GENOMIC DNA]</scope>
    <source>
        <strain evidence="4">09CEB371LM</strain>
    </source>
</reference>
<evidence type="ECO:0000313" key="5">
    <source>
        <dbReference type="Proteomes" id="UP000467536"/>
    </source>
</evidence>
<organism evidence="2 6">
    <name type="scientific">Listeria monocytogenes</name>
    <dbReference type="NCBI Taxonomy" id="1639"/>
    <lineage>
        <taxon>Bacteria</taxon>
        <taxon>Bacillati</taxon>
        <taxon>Bacillota</taxon>
        <taxon>Bacilli</taxon>
        <taxon>Bacillales</taxon>
        <taxon>Listeriaceae</taxon>
        <taxon>Listeria</taxon>
    </lineage>
</organism>
<reference evidence="4" key="4">
    <citation type="submission" date="2019-10" db="EMBL/GenBank/DDBJ databases">
        <authorList>
            <consortium name="NCBI Pathogen Detection Project"/>
        </authorList>
    </citation>
    <scope>NUCLEOTIDE SEQUENCE</scope>
    <source>
        <strain evidence="4">09CEB371LM</strain>
    </source>
</reference>
<dbReference type="Proteomes" id="UP000467536">
    <property type="component" value="Unassembled WGS sequence"/>
</dbReference>
<dbReference type="EMBL" id="DAAEEB010000003">
    <property type="protein sequence ID" value="HAA8052833.1"/>
    <property type="molecule type" value="Genomic_DNA"/>
</dbReference>
<dbReference type="RefSeq" id="WP_020830798.1">
    <property type="nucleotide sequence ID" value="NZ_BBRP01000001.1"/>
</dbReference>
<evidence type="ECO:0000259" key="1">
    <source>
        <dbReference type="Pfam" id="PF14581"/>
    </source>
</evidence>
<dbReference type="Proteomes" id="UP000522199">
    <property type="component" value="Unassembled WGS sequence"/>
</dbReference>
<evidence type="ECO:0000313" key="3">
    <source>
        <dbReference type="EMBL" id="EDO0984730.1"/>
    </source>
</evidence>
<gene>
    <name evidence="2" type="ORF">CW845_04630</name>
    <name evidence="3" type="ORF">FV747_01800</name>
    <name evidence="4" type="ORF">GHH22_06645</name>
</gene>